<reference evidence="2" key="2">
    <citation type="submission" date="2015-01" db="EMBL/GenBank/DDBJ databases">
        <title>Evolutionary Origins and Diversification of the Mycorrhizal Mutualists.</title>
        <authorList>
            <consortium name="DOE Joint Genome Institute"/>
            <consortium name="Mycorrhizal Genomics Consortium"/>
            <person name="Kohler A."/>
            <person name="Kuo A."/>
            <person name="Nagy L.G."/>
            <person name="Floudas D."/>
            <person name="Copeland A."/>
            <person name="Barry K.W."/>
            <person name="Cichocki N."/>
            <person name="Veneault-Fourrey C."/>
            <person name="LaButti K."/>
            <person name="Lindquist E.A."/>
            <person name="Lipzen A."/>
            <person name="Lundell T."/>
            <person name="Morin E."/>
            <person name="Murat C."/>
            <person name="Riley R."/>
            <person name="Ohm R."/>
            <person name="Sun H."/>
            <person name="Tunlid A."/>
            <person name="Henrissat B."/>
            <person name="Grigoriev I.V."/>
            <person name="Hibbett D.S."/>
            <person name="Martin F."/>
        </authorList>
    </citation>
    <scope>NUCLEOTIDE SEQUENCE [LARGE SCALE GENOMIC DNA]</scope>
    <source>
        <strain evidence="2">Zn</strain>
    </source>
</reference>
<dbReference type="InParanoid" id="A0A0C3GZY2"/>
<proteinExistence type="predicted"/>
<reference evidence="1 2" key="1">
    <citation type="submission" date="2014-04" db="EMBL/GenBank/DDBJ databases">
        <authorList>
            <consortium name="DOE Joint Genome Institute"/>
            <person name="Kuo A."/>
            <person name="Martino E."/>
            <person name="Perotto S."/>
            <person name="Kohler A."/>
            <person name="Nagy L.G."/>
            <person name="Floudas D."/>
            <person name="Copeland A."/>
            <person name="Barry K.W."/>
            <person name="Cichocki N."/>
            <person name="Veneault-Fourrey C."/>
            <person name="LaButti K."/>
            <person name="Lindquist E.A."/>
            <person name="Lipzen A."/>
            <person name="Lundell T."/>
            <person name="Morin E."/>
            <person name="Murat C."/>
            <person name="Sun H."/>
            <person name="Tunlid A."/>
            <person name="Henrissat B."/>
            <person name="Grigoriev I.V."/>
            <person name="Hibbett D.S."/>
            <person name="Martin F."/>
            <person name="Nordberg H.P."/>
            <person name="Cantor M.N."/>
            <person name="Hua S.X."/>
        </authorList>
    </citation>
    <scope>NUCLEOTIDE SEQUENCE [LARGE SCALE GENOMIC DNA]</scope>
    <source>
        <strain evidence="1 2">Zn</strain>
    </source>
</reference>
<dbReference type="HOGENOM" id="CLU_1454827_0_0_1"/>
<protein>
    <submittedName>
        <fullName evidence="1">Uncharacterized protein</fullName>
    </submittedName>
</protein>
<name>A0A0C3GZY2_OIDMZ</name>
<keyword evidence="2" id="KW-1185">Reference proteome</keyword>
<dbReference type="Proteomes" id="UP000054321">
    <property type="component" value="Unassembled WGS sequence"/>
</dbReference>
<evidence type="ECO:0000313" key="2">
    <source>
        <dbReference type="Proteomes" id="UP000054321"/>
    </source>
</evidence>
<sequence length="186" mass="19998">MQPLFGFLDRLTYAKGRAPALAGLLTASRTKEVNGKFTVELSAPIGIEGMITLLANANGKVPVYQDVDGLFVDVAYALRILRVSFVARLSFSEIIRSSGMAPFSPLSALVNLQAAAVGIEPFKYLNGSFALKMIFTQVSFVCAPNAPRPKCTETGCETTEHIGTSSEKNSKHIQLSSPALDIPLFE</sequence>
<evidence type="ECO:0000313" key="1">
    <source>
        <dbReference type="EMBL" id="KIM96699.1"/>
    </source>
</evidence>
<dbReference type="EMBL" id="KN832883">
    <property type="protein sequence ID" value="KIM96699.1"/>
    <property type="molecule type" value="Genomic_DNA"/>
</dbReference>
<organism evidence="1 2">
    <name type="scientific">Oidiodendron maius (strain Zn)</name>
    <dbReference type="NCBI Taxonomy" id="913774"/>
    <lineage>
        <taxon>Eukaryota</taxon>
        <taxon>Fungi</taxon>
        <taxon>Dikarya</taxon>
        <taxon>Ascomycota</taxon>
        <taxon>Pezizomycotina</taxon>
        <taxon>Leotiomycetes</taxon>
        <taxon>Leotiomycetes incertae sedis</taxon>
        <taxon>Myxotrichaceae</taxon>
        <taxon>Oidiodendron</taxon>
    </lineage>
</organism>
<gene>
    <name evidence="1" type="ORF">OIDMADRAFT_58270</name>
</gene>
<dbReference type="AlphaFoldDB" id="A0A0C3GZY2"/>
<accession>A0A0C3GZY2</accession>